<dbReference type="Gene3D" id="3.20.20.140">
    <property type="entry name" value="Metal-dependent hydrolases"/>
    <property type="match status" value="2"/>
</dbReference>
<evidence type="ECO:0000259" key="2">
    <source>
        <dbReference type="Pfam" id="PF01979"/>
    </source>
</evidence>
<organism evidence="3 4">
    <name type="scientific">Spirosoma liriopis</name>
    <dbReference type="NCBI Taxonomy" id="2937440"/>
    <lineage>
        <taxon>Bacteria</taxon>
        <taxon>Pseudomonadati</taxon>
        <taxon>Bacteroidota</taxon>
        <taxon>Cytophagia</taxon>
        <taxon>Cytophagales</taxon>
        <taxon>Cytophagaceae</taxon>
        <taxon>Spirosoma</taxon>
    </lineage>
</organism>
<evidence type="ECO:0000256" key="1">
    <source>
        <dbReference type="ARBA" id="ARBA00022801"/>
    </source>
</evidence>
<evidence type="ECO:0000313" key="3">
    <source>
        <dbReference type="EMBL" id="MCK8493043.1"/>
    </source>
</evidence>
<dbReference type="InterPro" id="IPR006680">
    <property type="entry name" value="Amidohydro-rel"/>
</dbReference>
<evidence type="ECO:0000313" key="4">
    <source>
        <dbReference type="Proteomes" id="UP001202180"/>
    </source>
</evidence>
<dbReference type="Proteomes" id="UP001202180">
    <property type="component" value="Unassembled WGS sequence"/>
</dbReference>
<sequence length="549" mass="61070">MLSSSGRPLCIMGHVVDDQGRQSVKTILVQNGRIIDVRNGKVPISRPDAILLDLADHEVVFPGLINLHVHSEYNIFPLWQSPALWGNRFQWRNNEQYLRDIKRFKDFLDASWRQESFDFIQPILQSLATEKHLALRNLTWPVAMREIQKMYGVITELQAVAGGTTLMQQTIRLEADENLPTFVIRNTGQPSQLGIAATQKVLSVVDFVRPGPNFDVPGSPANAADDTSDWPMMQHPSLDDFLNSVRQGNHRYYATIAHLAEGRSGYLQRGKVDGFSRREFAELRRMLAQIPDKTALAKANLTLTHACGLDYADPGTLDFLRENGISIVWSPVSNLLLYGDTLTIKTLLDQGVNVCLGSDWAPSGSKHVWDELKFARYFCDTLSLKVGNDQLLAMVTQNPARALGGVKSGLIKPGYNADFFVLRKSSAAQTALDALVSQDDSAVRCTIVNGRVVYGEEGLFVDSLPVDYQRLPAGEGNAAARKVVSINSALNFNLTMALLQVNALMIRYATETLQQPAFQRTRLLAADDLPYQERINALKTYVADLAKRN</sequence>
<dbReference type="SUPFAM" id="SSF51338">
    <property type="entry name" value="Composite domain of metallo-dependent hydrolases"/>
    <property type="match status" value="1"/>
</dbReference>
<keyword evidence="4" id="KW-1185">Reference proteome</keyword>
<dbReference type="PANTHER" id="PTHR43794">
    <property type="entry name" value="AMINOHYDROLASE SSNA-RELATED"/>
    <property type="match status" value="1"/>
</dbReference>
<dbReference type="RefSeq" id="WP_248477623.1">
    <property type="nucleotide sequence ID" value="NZ_JALPRF010000002.1"/>
</dbReference>
<proteinExistence type="predicted"/>
<dbReference type="InterPro" id="IPR011059">
    <property type="entry name" value="Metal-dep_hydrolase_composite"/>
</dbReference>
<protein>
    <submittedName>
        <fullName evidence="3">Amidohydrolase family protein</fullName>
    </submittedName>
</protein>
<accession>A0ABT0HN16</accession>
<dbReference type="SUPFAM" id="SSF51556">
    <property type="entry name" value="Metallo-dependent hydrolases"/>
    <property type="match status" value="1"/>
</dbReference>
<dbReference type="InterPro" id="IPR032466">
    <property type="entry name" value="Metal_Hydrolase"/>
</dbReference>
<dbReference type="Pfam" id="PF01979">
    <property type="entry name" value="Amidohydro_1"/>
    <property type="match status" value="1"/>
</dbReference>
<reference evidence="3 4" key="1">
    <citation type="submission" date="2022-04" db="EMBL/GenBank/DDBJ databases">
        <title>Spirosoma sp. strain RP8 genome sequencing and assembly.</title>
        <authorList>
            <person name="Jung Y."/>
        </authorList>
    </citation>
    <scope>NUCLEOTIDE SEQUENCE [LARGE SCALE GENOMIC DNA]</scope>
    <source>
        <strain evidence="3 4">RP8</strain>
    </source>
</reference>
<feature type="domain" description="Amidohydrolase-related" evidence="2">
    <location>
        <begin position="286"/>
        <end position="453"/>
    </location>
</feature>
<dbReference type="PANTHER" id="PTHR43794:SF11">
    <property type="entry name" value="AMIDOHYDROLASE-RELATED DOMAIN-CONTAINING PROTEIN"/>
    <property type="match status" value="1"/>
</dbReference>
<name>A0ABT0HN16_9BACT</name>
<keyword evidence="1" id="KW-0378">Hydrolase</keyword>
<comment type="caution">
    <text evidence="3">The sequence shown here is derived from an EMBL/GenBank/DDBJ whole genome shotgun (WGS) entry which is preliminary data.</text>
</comment>
<dbReference type="EMBL" id="JALPRF010000002">
    <property type="protein sequence ID" value="MCK8493043.1"/>
    <property type="molecule type" value="Genomic_DNA"/>
</dbReference>
<dbReference type="Gene3D" id="2.30.40.10">
    <property type="entry name" value="Urease, subunit C, domain 1"/>
    <property type="match status" value="1"/>
</dbReference>
<gene>
    <name evidence="3" type="ORF">M0L20_14335</name>
</gene>
<dbReference type="InterPro" id="IPR050287">
    <property type="entry name" value="MTA/SAH_deaminase"/>
</dbReference>